<dbReference type="Proteomes" id="UP000673691">
    <property type="component" value="Unassembled WGS sequence"/>
</dbReference>
<feature type="region of interest" description="Disordered" evidence="4">
    <location>
        <begin position="50"/>
        <end position="77"/>
    </location>
</feature>
<dbReference type="AlphaFoldDB" id="A0A8H7ZN75"/>
<evidence type="ECO:0000313" key="7">
    <source>
        <dbReference type="Proteomes" id="UP000673691"/>
    </source>
</evidence>
<evidence type="ECO:0000313" key="6">
    <source>
        <dbReference type="EMBL" id="KAG5456033.1"/>
    </source>
</evidence>
<comment type="function">
    <text evidence="2">The N-terminal domain binds to adenylyl cyclase, thereby enabling adenylyl cyclase to be activated by upstream regulatory signals, such as Ras. The C-terminal domain is required for normal cellular morphology and growth control.</text>
</comment>
<organism evidence="6 7">
    <name type="scientific">Olpidium bornovanus</name>
    <dbReference type="NCBI Taxonomy" id="278681"/>
    <lineage>
        <taxon>Eukaryota</taxon>
        <taxon>Fungi</taxon>
        <taxon>Fungi incertae sedis</taxon>
        <taxon>Olpidiomycota</taxon>
        <taxon>Olpidiomycotina</taxon>
        <taxon>Olpidiomycetes</taxon>
        <taxon>Olpidiales</taxon>
        <taxon>Olpidiaceae</taxon>
        <taxon>Olpidium</taxon>
    </lineage>
</organism>
<sequence length="501" mass="54214">MSSAASDLHLHHHHQQQKQQHPDGLAALPSLLLRLEAAAAKFEELAAARLSGGGGGGAPAHSAAIPHDRCQQQQQQPAALTAYDDLLTGPLKTFRDLSDKIGDAVKEQAQAVDRTCQQLRRVIEIAGRSRKPDIASAEFGELLELVSRESREAYQFCESHRLTPQANHVRTVAEGISALGWIAVEQKPSSFVGEMRDAAQFYANRVMKEYKEKDLNHVEWAKSYIALLSDLQAYVRAHHTAGLVWNAQGADLRSNLSQPQGTRSALPTPGAVAATPPKVAAISSLFGELNRGSDVTGHLKHVDKNQMTHKNPELRAGSVVKADVAKPAAAQSPVKAAPKLPPRTCLEGNKWIVENHVNAEVVINDTELKHVVYVYGCTGTTIRIKGKVNTVSIDNCRKTGVVLESTVAGVDLVNCKSAQLQILGVTPTVSVDKTDGCQVFMSAECVRQNMELLTAKSSEVNLSFPESDAPGSEFVERAVPEQFKTVIVDGKRQTVCVEHKG</sequence>
<comment type="caution">
    <text evidence="6">The sequence shown here is derived from an EMBL/GenBank/DDBJ whole genome shotgun (WGS) entry which is preliminary data.</text>
</comment>
<dbReference type="GO" id="GO:0019933">
    <property type="term" value="P:cAMP-mediated signaling"/>
    <property type="evidence" value="ECO:0007669"/>
    <property type="project" value="TreeGrafter"/>
</dbReference>
<dbReference type="InterPro" id="IPR036223">
    <property type="entry name" value="CAP_C_sf"/>
</dbReference>
<evidence type="ECO:0000256" key="4">
    <source>
        <dbReference type="SAM" id="MobiDB-lite"/>
    </source>
</evidence>
<dbReference type="InterPro" id="IPR013912">
    <property type="entry name" value="Adenylate_cyclase-assoc_CAP_C"/>
</dbReference>
<dbReference type="InterPro" id="IPR017901">
    <property type="entry name" value="C-CAP_CF_C-like"/>
</dbReference>
<feature type="region of interest" description="Disordered" evidence="4">
    <location>
        <begin position="1"/>
        <end position="22"/>
    </location>
</feature>
<dbReference type="InterPro" id="IPR016098">
    <property type="entry name" value="CAP/MinC_C"/>
</dbReference>
<evidence type="ECO:0000256" key="3">
    <source>
        <dbReference type="ARBA" id="ARBA00072052"/>
    </source>
</evidence>
<evidence type="ECO:0000256" key="2">
    <source>
        <dbReference type="ARBA" id="ARBA00054756"/>
    </source>
</evidence>
<dbReference type="GO" id="GO:0003779">
    <property type="term" value="F:actin binding"/>
    <property type="evidence" value="ECO:0007669"/>
    <property type="project" value="InterPro"/>
</dbReference>
<dbReference type="EMBL" id="JAEFCI010012391">
    <property type="protein sequence ID" value="KAG5456033.1"/>
    <property type="molecule type" value="Genomic_DNA"/>
</dbReference>
<protein>
    <recommendedName>
        <fullName evidence="3">Adenylyl cyclase-associated protein</fullName>
    </recommendedName>
</protein>
<dbReference type="SMART" id="SM00673">
    <property type="entry name" value="CARP"/>
    <property type="match status" value="2"/>
</dbReference>
<dbReference type="PANTHER" id="PTHR10652">
    <property type="entry name" value="ADENYLYL CYCLASE-ASSOCIATED PROTEIN"/>
    <property type="match status" value="1"/>
</dbReference>
<dbReference type="Pfam" id="PF08603">
    <property type="entry name" value="CAP_C"/>
    <property type="match status" value="1"/>
</dbReference>
<dbReference type="InterPro" id="IPR053950">
    <property type="entry name" value="CAP_N"/>
</dbReference>
<dbReference type="OrthoDB" id="77251at2759"/>
<proteinExistence type="inferred from homology"/>
<dbReference type="PROSITE" id="PS51329">
    <property type="entry name" value="C_CAP_COFACTOR_C"/>
    <property type="match status" value="1"/>
</dbReference>
<dbReference type="InterPro" id="IPR001837">
    <property type="entry name" value="Adenylate_cyclase-assoc_CAP"/>
</dbReference>
<dbReference type="Gene3D" id="2.160.20.70">
    <property type="match status" value="1"/>
</dbReference>
<dbReference type="GO" id="GO:0005737">
    <property type="term" value="C:cytoplasm"/>
    <property type="evidence" value="ECO:0007669"/>
    <property type="project" value="TreeGrafter"/>
</dbReference>
<evidence type="ECO:0000259" key="5">
    <source>
        <dbReference type="PROSITE" id="PS51329"/>
    </source>
</evidence>
<dbReference type="GO" id="GO:0008179">
    <property type="term" value="F:adenylate cyclase binding"/>
    <property type="evidence" value="ECO:0007669"/>
    <property type="project" value="TreeGrafter"/>
</dbReference>
<dbReference type="Gene3D" id="1.25.40.330">
    <property type="entry name" value="Adenylate cyclase-associated CAP, N-terminal domain"/>
    <property type="match status" value="1"/>
</dbReference>
<dbReference type="SUPFAM" id="SSF69340">
    <property type="entry name" value="C-terminal domain of adenylylcyclase associated protein"/>
    <property type="match status" value="1"/>
</dbReference>
<dbReference type="Pfam" id="PF21938">
    <property type="entry name" value="CAP_N"/>
    <property type="match status" value="1"/>
</dbReference>
<dbReference type="InterPro" id="IPR006599">
    <property type="entry name" value="CARP_motif"/>
</dbReference>
<gene>
    <name evidence="6" type="ORF">BJ554DRAFT_4339</name>
</gene>
<dbReference type="SUPFAM" id="SSF101278">
    <property type="entry name" value="N-terminal domain of adenylylcyclase associated protein, CAP"/>
    <property type="match status" value="1"/>
</dbReference>
<feature type="domain" description="C-CAP/cofactor C-like" evidence="5">
    <location>
        <begin position="338"/>
        <end position="479"/>
    </location>
</feature>
<name>A0A8H7ZN75_9FUNG</name>
<accession>A0A8H7ZN75</accession>
<reference evidence="6 7" key="1">
    <citation type="journal article" name="Sci. Rep.">
        <title>Genome-scale phylogenetic analyses confirm Olpidium as the closest living zoosporic fungus to the non-flagellated, terrestrial fungi.</title>
        <authorList>
            <person name="Chang Y."/>
            <person name="Rochon D."/>
            <person name="Sekimoto S."/>
            <person name="Wang Y."/>
            <person name="Chovatia M."/>
            <person name="Sandor L."/>
            <person name="Salamov A."/>
            <person name="Grigoriev I.V."/>
            <person name="Stajich J.E."/>
            <person name="Spatafora J.W."/>
        </authorList>
    </citation>
    <scope>NUCLEOTIDE SEQUENCE [LARGE SCALE GENOMIC DNA]</scope>
    <source>
        <strain evidence="6">S191</strain>
    </source>
</reference>
<dbReference type="PANTHER" id="PTHR10652:SF0">
    <property type="entry name" value="ADENYLYL CYCLASE-ASSOCIATED PROTEIN"/>
    <property type="match status" value="1"/>
</dbReference>
<dbReference type="FunFam" id="1.25.40.330:FF:000001">
    <property type="entry name" value="Adenylyl cyclase-associated protein"/>
    <property type="match status" value="1"/>
</dbReference>
<keyword evidence="7" id="KW-1185">Reference proteome</keyword>
<dbReference type="GO" id="GO:0007015">
    <property type="term" value="P:actin filament organization"/>
    <property type="evidence" value="ECO:0007669"/>
    <property type="project" value="TreeGrafter"/>
</dbReference>
<comment type="similarity">
    <text evidence="1">Belongs to the CAP family.</text>
</comment>
<dbReference type="InterPro" id="IPR036222">
    <property type="entry name" value="CAP_N_sf"/>
</dbReference>
<evidence type="ECO:0000256" key="1">
    <source>
        <dbReference type="ARBA" id="ARBA00007659"/>
    </source>
</evidence>